<feature type="repeat" description="TPR" evidence="1">
    <location>
        <begin position="1332"/>
        <end position="1365"/>
    </location>
</feature>
<accession>A0ABN8MGV5</accession>
<dbReference type="SUPFAM" id="SSF48452">
    <property type="entry name" value="TPR-like"/>
    <property type="match status" value="6"/>
</dbReference>
<reference evidence="3 4" key="1">
    <citation type="submission" date="2022-05" db="EMBL/GenBank/DDBJ databases">
        <authorList>
            <consortium name="Genoscope - CEA"/>
            <person name="William W."/>
        </authorList>
    </citation>
    <scope>NUCLEOTIDE SEQUENCE [LARGE SCALE GENOMIC DNA]</scope>
</reference>
<proteinExistence type="predicted"/>
<name>A0ABN8MGV5_9CNID</name>
<feature type="repeat" description="TPR" evidence="1">
    <location>
        <begin position="123"/>
        <end position="156"/>
    </location>
</feature>
<evidence type="ECO:0000259" key="2">
    <source>
        <dbReference type="Pfam" id="PF12770"/>
    </source>
</evidence>
<protein>
    <recommendedName>
        <fullName evidence="2">CHAT domain-containing protein</fullName>
    </recommendedName>
</protein>
<evidence type="ECO:0000313" key="4">
    <source>
        <dbReference type="Proteomes" id="UP001159427"/>
    </source>
</evidence>
<dbReference type="EMBL" id="CALNXI010000541">
    <property type="protein sequence ID" value="CAH3028917.1"/>
    <property type="molecule type" value="Genomic_DNA"/>
</dbReference>
<comment type="caution">
    <text evidence="3">The sequence shown here is derived from an EMBL/GenBank/DDBJ whole genome shotgun (WGS) entry which is preliminary data.</text>
</comment>
<feature type="domain" description="CHAT" evidence="2">
    <location>
        <begin position="614"/>
        <end position="890"/>
    </location>
</feature>
<feature type="domain" description="CHAT" evidence="2">
    <location>
        <begin position="1627"/>
        <end position="1904"/>
    </location>
</feature>
<dbReference type="Proteomes" id="UP001159427">
    <property type="component" value="Unassembled WGS sequence"/>
</dbReference>
<dbReference type="SMART" id="SM00028">
    <property type="entry name" value="TPR"/>
    <property type="match status" value="20"/>
</dbReference>
<sequence length="1917" mass="213411">MSNFGDVPNLSGNFNDIVNFYCQILSTAKHVGDKASEGAVYSTLGGFFLGQCDYKKAIEYNDLALDIFKELGNKRQEGYVYQCVALANLGHAFDCLGDYKQAEIYHRLHLSIAKEMRDKSGEGDAYTGLGNVFQGLGNFKKAEEYYSLGLSIAKDERNKEAVALAYLGLANASRNLGDTKNAVKYSNLQLTCAKELGNKYIGKGAYCNLGHIYKSLGDFKKSIEYFKRYLEIAKDFGDLEGEGAAYGGLGSAFDSLGDFETAVYYHDQHLDIAKKIGDKDGEAIAHGNLGNAYLSLGDFKKALYYYLHRLSMAKDLGDKAGEGRAYGHLGRTYQHIGDYDKAMVYYDRRLCIAQELEDKAGEGAACGNLGTVSQNLRDYMKAIDCHKQQLRIGKEIGDKGMLGRAYSNIGQCFEMLKSLPEALENYQTSVKVFNEMRSLLQSEDQWKIGFRNECNQAYTGLWRVLLKQEKLTEALVAAEEGRAQSLADLIKSQYGLQECQYSGKFLEKENGMLNSTSSSTIFLAVNVFENQVDIWLLSREKPVLHRKRKLDHHRAKNANETLQSLIQFSYENMGVRAKVKCENRSLDALHKQRSVVERSSKTCSQPINQEGNLPLATLYSYVIAPVLDLIDGDEIIIVPDGPLWLAPSAALLNPFFRYLCESFRVRVIPSITSLKMIADCPEYHSGLGALVVGDPDVTKVTNSYGDQLEPLPFARKEAQLIGQILNAVPLTGKLATKCEVLKQISSVAVVHIAAHGRMETGEIALSPNPERKSQIPAEEDYMLAMTDVMNVKLRAKLVVLSCCHSGRGEIKAEGVVGIARAFMGAGARSVLVSLWAIDDEATLEFMKNFYHNLVKGRSSSESLNHAMKCLRESEKFSDVKYWAPFTLIGDDTCKIEFSGMSQFHVGATTCVKLKKFEEAKKWCEQGLSRKKSKSEYLIIFFENIGAKNSAVFISYKVKYLNILYQFLNLFSLLFSSLVQAEVFPSHQNTWSFWYPAYQRFFLACGGNLRCRLDTEAVSSEAKKTSLFAGIDKFDKTLLNIKHSWIMNKFLEAEAYIRSGTAFKRPDDFKKAIEHLNIVLGDVKEMGEKVLEEKTYSYLACAYAGLSDYKKAVVNYNLLLSAAKSLGDKPEEGNAYAGLGDALFRLGDFRESLDYYRYALSNAKDLNDKEKIAIAYGGLGNASHALGHIKTAISYLERSLDYAKKIGNKREIGKTYSMLGHIFHSLGDYKSSIEHHKSSLDTAKDVRDVVIESEAYGGLGIAYDSFGDFEKAIYYHSQQLRIAKTTGDKVGEAVANGNLGNVHTGLRNFEKALHYYKQRLSIANGLGDKAGEGRAYFHLGNTYEKLGDYGKAFEYYTLRLRIAEDLGDKAGRGDAYGSLGGVFLCFGNCKKAEELFKQQLRIYEELENKMGTAVAYHNLGRCYELMGSPPKAVENYRSSVKVSNEIRGSLQSEDQWKIGFRNECNIAYISLWRCLLKQEKIGEALAAAEEGRAQSLADLMISQYGLKECQYCHYRGKPLEEQEFGMLNSTSSSIVFLAVNVHENKVNIWLLSKEKPVLHWGKTLGDHCAKFAAETLQSLIQFAYENIGVRANVNCENRSLDVLRENCSAVERSSKKSSQAVLQDDIHPLSALYSYVIAPMLNLIDGDEIIIVPDGPLWLAPFAALLNPSSKYLCESFKVRIIPSLTSLKILAHCPEYHSSSGALIVGDPDVSEVTNSHGDQLEQLPFARQEAQMIGQILNTAPLTGKLATKCEVLRQISSVAVVHIAAHGRMETGEIALSPNPESRKSQTPAEEDYMLTMKDVMRVKLRAKLVVLSCCHSGRGEIKAEGVVGIARAFIGAGARSVLVSLWAIDDEATLEFMKSFYHNLVKGRSASESLNYAMKCLRESETFSDVKHWAPFTLIGDDVTLDEQEEIRVS</sequence>
<gene>
    <name evidence="3" type="ORF">PEVE_00035177</name>
</gene>
<dbReference type="PROSITE" id="PS50005">
    <property type="entry name" value="TPR"/>
    <property type="match status" value="8"/>
</dbReference>
<dbReference type="PANTHER" id="PTHR10098">
    <property type="entry name" value="RAPSYN-RELATED"/>
    <property type="match status" value="1"/>
</dbReference>
<feature type="repeat" description="TPR" evidence="1">
    <location>
        <begin position="1252"/>
        <end position="1285"/>
    </location>
</feature>
<organism evidence="3 4">
    <name type="scientific">Porites evermanni</name>
    <dbReference type="NCBI Taxonomy" id="104178"/>
    <lineage>
        <taxon>Eukaryota</taxon>
        <taxon>Metazoa</taxon>
        <taxon>Cnidaria</taxon>
        <taxon>Anthozoa</taxon>
        <taxon>Hexacorallia</taxon>
        <taxon>Scleractinia</taxon>
        <taxon>Fungiina</taxon>
        <taxon>Poritidae</taxon>
        <taxon>Porites</taxon>
    </lineage>
</organism>
<feature type="repeat" description="TPR" evidence="1">
    <location>
        <begin position="203"/>
        <end position="236"/>
    </location>
</feature>
<evidence type="ECO:0000313" key="3">
    <source>
        <dbReference type="EMBL" id="CAH3028917.1"/>
    </source>
</evidence>
<dbReference type="Pfam" id="PF12770">
    <property type="entry name" value="CHAT"/>
    <property type="match status" value="2"/>
</dbReference>
<keyword evidence="4" id="KW-1185">Reference proteome</keyword>
<dbReference type="Gene3D" id="1.25.40.10">
    <property type="entry name" value="Tetratricopeptide repeat domain"/>
    <property type="match status" value="6"/>
</dbReference>
<dbReference type="Pfam" id="PF13424">
    <property type="entry name" value="TPR_12"/>
    <property type="match status" value="7"/>
</dbReference>
<keyword evidence="1" id="KW-0802">TPR repeat</keyword>
<dbReference type="Pfam" id="PF13176">
    <property type="entry name" value="TPR_7"/>
    <property type="match status" value="1"/>
</dbReference>
<feature type="repeat" description="TPR" evidence="1">
    <location>
        <begin position="1132"/>
        <end position="1165"/>
    </location>
</feature>
<feature type="repeat" description="TPR" evidence="1">
    <location>
        <begin position="323"/>
        <end position="356"/>
    </location>
</feature>
<dbReference type="InterPro" id="IPR024983">
    <property type="entry name" value="CHAT_dom"/>
</dbReference>
<dbReference type="Pfam" id="PF13181">
    <property type="entry name" value="TPR_8"/>
    <property type="match status" value="1"/>
</dbReference>
<feature type="repeat" description="TPR" evidence="1">
    <location>
        <begin position="283"/>
        <end position="316"/>
    </location>
</feature>
<feature type="repeat" description="TPR" evidence="1">
    <location>
        <begin position="1412"/>
        <end position="1445"/>
    </location>
</feature>
<dbReference type="InterPro" id="IPR019734">
    <property type="entry name" value="TPR_rpt"/>
</dbReference>
<dbReference type="PANTHER" id="PTHR10098:SF108">
    <property type="entry name" value="TETRATRICOPEPTIDE REPEAT PROTEIN 28"/>
    <property type="match status" value="1"/>
</dbReference>
<dbReference type="InterPro" id="IPR011990">
    <property type="entry name" value="TPR-like_helical_dom_sf"/>
</dbReference>
<evidence type="ECO:0000256" key="1">
    <source>
        <dbReference type="PROSITE-ProRule" id="PRU00339"/>
    </source>
</evidence>